<reference evidence="1" key="1">
    <citation type="submission" date="2023-09" db="EMBL/GenBank/DDBJ databases">
        <title>Paucibacter sp. APW11 Genome sequencing and assembly.</title>
        <authorList>
            <person name="Kim I."/>
        </authorList>
    </citation>
    <scope>NUCLEOTIDE SEQUENCE</scope>
    <source>
        <strain evidence="1">APW11</strain>
    </source>
</reference>
<dbReference type="Proteomes" id="UP001246372">
    <property type="component" value="Unassembled WGS sequence"/>
</dbReference>
<keyword evidence="2" id="KW-1185">Reference proteome</keyword>
<accession>A0ABU3PC73</accession>
<comment type="caution">
    <text evidence="1">The sequence shown here is derived from an EMBL/GenBank/DDBJ whole genome shotgun (WGS) entry which is preliminary data.</text>
</comment>
<protein>
    <recommendedName>
        <fullName evidence="3">PEP-CTERM protein-sorting domain-containing protein</fullName>
    </recommendedName>
</protein>
<name>A0ABU3PC73_9BURK</name>
<evidence type="ECO:0000313" key="2">
    <source>
        <dbReference type="Proteomes" id="UP001246372"/>
    </source>
</evidence>
<evidence type="ECO:0008006" key="3">
    <source>
        <dbReference type="Google" id="ProtNLM"/>
    </source>
</evidence>
<dbReference type="EMBL" id="JAVXZY010000004">
    <property type="protein sequence ID" value="MDT9000174.1"/>
    <property type="molecule type" value="Genomic_DNA"/>
</dbReference>
<evidence type="ECO:0000313" key="1">
    <source>
        <dbReference type="EMBL" id="MDT9000174.1"/>
    </source>
</evidence>
<gene>
    <name evidence="1" type="ORF">RQP53_12930</name>
</gene>
<dbReference type="RefSeq" id="WP_315650726.1">
    <property type="nucleotide sequence ID" value="NZ_JAVXZY010000004.1"/>
</dbReference>
<sequence>MLERPSHFVEVDMPASLCLLPRHHRASSHLAALGLSLCGLAQAAQLGSRTVVGLTGMADVPPPVLSGSAWQDGVPQSIPLWPSAYALDVELLGSYTLNSQLALAVAVPPAPGAPPLPLPAQASTSADVGSGHLGLAGSSSAALITEADAAQRSAFTVFSTSVEMGDVLELRMPYAGGTPTPLTVQLQLSLSGSLLDLPNDSTLGLLSTLRLNNVLATPGGYASGQQRLDSFTHSLSGQTLSLSGQLIDPACSLSLNVCAYWFGAYAALEATGSTLLGDKTVGAPGAGDSLDFNSAGLGGQLHLLVPAGASVVSVASGQGYGWISAVPEPGSAALALLGITALAGRLRRPFRA</sequence>
<organism evidence="1 2">
    <name type="scientific">Roseateles aquae</name>
    <dbReference type="NCBI Taxonomy" id="3077235"/>
    <lineage>
        <taxon>Bacteria</taxon>
        <taxon>Pseudomonadati</taxon>
        <taxon>Pseudomonadota</taxon>
        <taxon>Betaproteobacteria</taxon>
        <taxon>Burkholderiales</taxon>
        <taxon>Sphaerotilaceae</taxon>
        <taxon>Roseateles</taxon>
    </lineage>
</organism>
<proteinExistence type="predicted"/>